<name>L9X472_9EURY</name>
<dbReference type="AlphaFoldDB" id="L9X472"/>
<proteinExistence type="predicted"/>
<sequence length="86" mass="10076">MASDIIMLVVEVVESRPEKFADENDERILFAVTDKCNLFGRTLLGWRFRKDGKHDFASIYENKPTHTRIGRCIEPVELWLPYGGFW</sequence>
<protein>
    <submittedName>
        <fullName evidence="1">Uncharacterized protein</fullName>
    </submittedName>
</protein>
<evidence type="ECO:0000313" key="2">
    <source>
        <dbReference type="Proteomes" id="UP000011688"/>
    </source>
</evidence>
<keyword evidence="2" id="KW-1185">Reference proteome</keyword>
<accession>L9X472</accession>
<comment type="caution">
    <text evidence="1">The sequence shown here is derived from an EMBL/GenBank/DDBJ whole genome shotgun (WGS) entry which is preliminary data.</text>
</comment>
<gene>
    <name evidence="1" type="ORF">C491_15002</name>
</gene>
<dbReference type="EMBL" id="AOIB01000028">
    <property type="protein sequence ID" value="ELY56266.1"/>
    <property type="molecule type" value="Genomic_DNA"/>
</dbReference>
<dbReference type="STRING" id="1227497.C491_15002"/>
<dbReference type="Proteomes" id="UP000011688">
    <property type="component" value="Unassembled WGS sequence"/>
</dbReference>
<reference evidence="1 2" key="1">
    <citation type="journal article" date="2014" name="PLoS Genet.">
        <title>Phylogenetically driven sequencing of extremely halophilic archaea reveals strategies for static and dynamic osmo-response.</title>
        <authorList>
            <person name="Becker E.A."/>
            <person name="Seitzer P.M."/>
            <person name="Tritt A."/>
            <person name="Larsen D."/>
            <person name="Krusor M."/>
            <person name="Yao A.I."/>
            <person name="Wu D."/>
            <person name="Madern D."/>
            <person name="Eisen J.A."/>
            <person name="Darling A.E."/>
            <person name="Facciotti M.T."/>
        </authorList>
    </citation>
    <scope>NUCLEOTIDE SEQUENCE [LARGE SCALE GENOMIC DNA]</scope>
    <source>
        <strain evidence="1 2">DSM 10524</strain>
    </source>
</reference>
<evidence type="ECO:0000313" key="1">
    <source>
        <dbReference type="EMBL" id="ELY56266.1"/>
    </source>
</evidence>
<organism evidence="1 2">
    <name type="scientific">Natronococcus amylolyticus DSM 10524</name>
    <dbReference type="NCBI Taxonomy" id="1227497"/>
    <lineage>
        <taxon>Archaea</taxon>
        <taxon>Methanobacteriati</taxon>
        <taxon>Methanobacteriota</taxon>
        <taxon>Stenosarchaea group</taxon>
        <taxon>Halobacteria</taxon>
        <taxon>Halobacteriales</taxon>
        <taxon>Natrialbaceae</taxon>
        <taxon>Natronococcus</taxon>
    </lineage>
</organism>